<dbReference type="InterPro" id="IPR010620">
    <property type="entry name" value="SBBP_repeat"/>
</dbReference>
<organism evidence="4 5">
    <name type="scientific">Oxynema aestuarii AP17</name>
    <dbReference type="NCBI Taxonomy" id="2064643"/>
    <lineage>
        <taxon>Bacteria</taxon>
        <taxon>Bacillati</taxon>
        <taxon>Cyanobacteriota</taxon>
        <taxon>Cyanophyceae</taxon>
        <taxon>Oscillatoriophycideae</taxon>
        <taxon>Oscillatoriales</taxon>
        <taxon>Oscillatoriaceae</taxon>
        <taxon>Oxynema</taxon>
        <taxon>Oxynema aestuarii</taxon>
    </lineage>
</organism>
<dbReference type="InterPro" id="IPR057708">
    <property type="entry name" value="DUF7948"/>
</dbReference>
<dbReference type="Pfam" id="PF05345">
    <property type="entry name" value="He_PIG"/>
    <property type="match status" value="1"/>
</dbReference>
<dbReference type="Pfam" id="PF00932">
    <property type="entry name" value="LTD"/>
    <property type="match status" value="1"/>
</dbReference>
<dbReference type="GO" id="GO:0005509">
    <property type="term" value="F:calcium ion binding"/>
    <property type="evidence" value="ECO:0007669"/>
    <property type="project" value="InterPro"/>
</dbReference>
<feature type="compositionally biased region" description="Polar residues" evidence="1">
    <location>
        <begin position="11"/>
        <end position="21"/>
    </location>
</feature>
<dbReference type="CDD" id="cd11304">
    <property type="entry name" value="Cadherin_repeat"/>
    <property type="match status" value="1"/>
</dbReference>
<feature type="domain" description="Cadherin" evidence="2">
    <location>
        <begin position="1156"/>
        <end position="1249"/>
    </location>
</feature>
<evidence type="ECO:0000313" key="4">
    <source>
        <dbReference type="EMBL" id="QIZ72330.1"/>
    </source>
</evidence>
<name>A0A6H1U2D7_9CYAN</name>
<dbReference type="InterPro" id="IPR006644">
    <property type="entry name" value="Cadg"/>
</dbReference>
<dbReference type="PANTHER" id="PTHR35580:SF1">
    <property type="entry name" value="PHYTASE-LIKE DOMAIN-CONTAINING PROTEIN"/>
    <property type="match status" value="1"/>
</dbReference>
<dbReference type="EMBL" id="CP051167">
    <property type="protein sequence ID" value="QIZ72330.1"/>
    <property type="molecule type" value="Genomic_DNA"/>
</dbReference>
<dbReference type="Proteomes" id="UP000500857">
    <property type="component" value="Chromosome"/>
</dbReference>
<accession>A0A6H1U2D7</accession>
<dbReference type="PANTHER" id="PTHR35580">
    <property type="entry name" value="CELL SURFACE GLYCOPROTEIN (S-LAYER PROTEIN)-LIKE PROTEIN"/>
    <property type="match status" value="1"/>
</dbReference>
<dbReference type="Pfam" id="PF25778">
    <property type="entry name" value="DUF7948"/>
    <property type="match status" value="1"/>
</dbReference>
<dbReference type="InterPro" id="IPR011049">
    <property type="entry name" value="Serralysin-like_metalloprot_C"/>
</dbReference>
<dbReference type="PROSITE" id="PS00330">
    <property type="entry name" value="HEMOLYSIN_CALCIUM"/>
    <property type="match status" value="2"/>
</dbReference>
<feature type="domain" description="LTD" evidence="3">
    <location>
        <begin position="817"/>
        <end position="944"/>
    </location>
</feature>
<dbReference type="Gene3D" id="2.150.10.10">
    <property type="entry name" value="Serralysin-like metalloprotease, C-terminal"/>
    <property type="match status" value="4"/>
</dbReference>
<reference evidence="4 5" key="1">
    <citation type="submission" date="2020-04" db="EMBL/GenBank/DDBJ databases">
        <authorList>
            <person name="Basu S."/>
            <person name="Maruthanayagam V."/>
            <person name="Chakraborty S."/>
            <person name="Pramanik A."/>
            <person name="Mukherjee J."/>
            <person name="Brink B."/>
        </authorList>
    </citation>
    <scope>NUCLEOTIDE SEQUENCE [LARGE SCALE GENOMIC DNA]</scope>
    <source>
        <strain evidence="4 5">AP17</strain>
    </source>
</reference>
<dbReference type="InterPro" id="IPR013783">
    <property type="entry name" value="Ig-like_fold"/>
</dbReference>
<dbReference type="SMART" id="SM00736">
    <property type="entry name" value="CADG"/>
    <property type="match status" value="1"/>
</dbReference>
<dbReference type="InterPro" id="IPR015919">
    <property type="entry name" value="Cadherin-like_sf"/>
</dbReference>
<feature type="region of interest" description="Disordered" evidence="1">
    <location>
        <begin position="1"/>
        <end position="21"/>
    </location>
</feature>
<sequence length="2079" mass="218216">MQNHLVPLPSDSESNSPSQTALPLSFIPNVGQTDAEVAFNLRHDGVNIFFTPDEIVFNSINQLESETVSSTVEMQFLGANPNPEITGLQELEGVANFFYGNDPEKWLTNVPTYGGIVYQDLYPGIDLVYRGTAGNLKRDFIVDAGVDPNLIQIDYSGIENIEIDEEGDLILTTEYGEFIEDAPFSYQYINGEIVEVESRYKLLDENRIGFELGAYNPAYAVAIDPVLEYSTYLGGTGDDGGSSIAVDNAGNAYITGATLSSDFPATVGGNQAVDVFVAKLNPTGMGLLYSTYIGGSTIDAGTDITVDNLGNAYITGSTNSIDFPTLSAFQTAKAGGNFDANEVFITKLDNTGTLAYSTYLGGTSIDIGRGIVVDSNGDAYVTGETYSTDFNSANNTNNGAVDAFVARIKASGAVLAYSRYVGGKHIDQGQGIAINSNEEVYITGETYSTATDFNTDFPATSTGLQVNINQGDNTSNSDAFIVKLNTAGTNVEYGTYFGGSNTDEGYGIVVDDIGNIYIAGITGSGTTATLPLPTTAGVLQDTHGGGTFDVFVAKFNETGVTPVFSLDYSTYLGGMGNDNVRGPKSLAVDDSGNAYLTGYTRSNDFPLLPPTLTNSPIQQVFGGGDDGFVAQLNNDATALTYSTYLGGTSEDRAYGIALDSSGNAYVTGETSSSDFPVVPLSNLGLVTNALQTSNQFGMEGYDAFVSKIVTGSPEVQIRTDGDVTVDEDGTLTEEYEILLTTQPTADVTVQVASDTEVNATNSVTFTSANWFIPQTIAVTAVDDLVWEGSHTGTLTHSVTSTDTVYGDGGISITVDGTASSIINPSIVDNDLPPLIISEILYNPESVEDDWEWIEVYNDGTTPIDLSGFVLDDDDLGILAAANIASGTIAPGQTGILYNAEDLTAAAFEAAWGSGLNLIPVTDWPALANNGDRIGLWDSLTSYNSRDFTTTTDEVNYDNAGPWPSLSGSGESSIYLTDLSADNNTGGNWALNNIGTTSATGTAYESANLGGNSGLDIASPGSIDTTLPMANLTAADVTVAGGTSYTFTVEYSDDRAIDVSNLDNNDIIVVTPTGENRAATLQSTTPTGNNTPITATYQIVPPDGTWDVTDDGTYTVRVQASEVTDTTGNALDAGSLGSFLVDTNTPPTANAIADILVDEDAANQAIDLFAAFDDVEDADPDLTYTIINNSNPLLFDTTNIDPTAGTLTLDFAADVSGSTNLTLRGTDTGGKFVETTVAVTVNGVNDAPSFTPGVDLSIDEDAGSQTVTGWASAISAGGGSDEVSQNLTFNLTTDNDSLFAALPAIASDTGTLTYTPAANVSGTATVTVTLQDDGGTANGGEDTSTVRTFTIAIAPLNDAPILSNISLSGSEDTAIAFSESDFTAAFSDTESDELSAISITALPSNGILTLAGAQVTAGSAIAPSDLAKLVFTPDADFNGTTSFSWNASDGKDFSDNDATVNLTVTPENDPPTVDEAIGDRTAIVGDLVSFAIAATHFNDIDGDDLVYTATLNNGADLPSWLSFDSSSGTFSGTPDAADVGEFSIKITASDGLEAVSQTFGVTVTPNFEEEDPVIEDPVIEDPVNEDPVNEDPVIEDPVIEDPVTEDPVNEDPVNEDPVTEDPVIETPVIEDPVNEDPITEDPVIEDPVIETPVIETPVNEDPVIEDPVIETPVIETPVNEDPVIEDLNTVDPPEIPIAPQNNLPVSDRCCDCEFGVEQTEFNAALSNITPPIPNSTEADRLGNEENNVILGSDRADGLFGFSGNDALFGRGNDDNLYGDEGDDILRGGRGSETPVGDTIDRDRLEGGSGDDILHGNEGNDTIYGGSGSDRAHGGKDDDLVFGDRGNDILWGDLGNDLIFGGVGSDRSPADDDDRDLIFGNRGDDEIHGNQGSDSLYGGRDDDSIWGGKDGDLIWGDRGNDRLMGDNGDDTVFGGVSDSTVGDPDGRDWLFGGEGNDFLNGNESEDTLIGGNGNDTLHGGQNDDILFGNRGDDWLFGDFGADIFCGGDGSDRFVLHSSGGDRIIDFEDGIDRLVLSSGISFEMLAIVESERGAIVRSGDRILVTLDNIEFGAIDRDDFAML</sequence>
<evidence type="ECO:0000259" key="3">
    <source>
        <dbReference type="PROSITE" id="PS51841"/>
    </source>
</evidence>
<evidence type="ECO:0000313" key="5">
    <source>
        <dbReference type="Proteomes" id="UP000500857"/>
    </source>
</evidence>
<dbReference type="InterPro" id="IPR001322">
    <property type="entry name" value="Lamin_tail_dom"/>
</dbReference>
<dbReference type="GO" id="GO:0007156">
    <property type="term" value="P:homophilic cell adhesion via plasma membrane adhesion molecules"/>
    <property type="evidence" value="ECO:0007669"/>
    <property type="project" value="InterPro"/>
</dbReference>
<dbReference type="InterPro" id="IPR052918">
    <property type="entry name" value="Motility_Chemotaxis_Reg"/>
</dbReference>
<dbReference type="PRINTS" id="PR00313">
    <property type="entry name" value="CABNDNGRPT"/>
</dbReference>
<evidence type="ECO:0000259" key="2">
    <source>
        <dbReference type="PROSITE" id="PS50268"/>
    </source>
</evidence>
<dbReference type="PROSITE" id="PS51841">
    <property type="entry name" value="LTD"/>
    <property type="match status" value="1"/>
</dbReference>
<dbReference type="Pfam" id="PF17892">
    <property type="entry name" value="Cadherin_5"/>
    <property type="match status" value="1"/>
</dbReference>
<feature type="region of interest" description="Disordered" evidence="1">
    <location>
        <begin position="1778"/>
        <end position="1834"/>
    </location>
</feature>
<dbReference type="SUPFAM" id="SSF49313">
    <property type="entry name" value="Cadherin-like"/>
    <property type="match status" value="2"/>
</dbReference>
<gene>
    <name evidence="4" type="ORF">HCG48_18550</name>
</gene>
<protein>
    <submittedName>
        <fullName evidence="4">Cadherin-like domain-containing protein</fullName>
    </submittedName>
</protein>
<dbReference type="Pfam" id="PF00353">
    <property type="entry name" value="HemolysinCabind"/>
    <property type="match status" value="7"/>
</dbReference>
<dbReference type="SUPFAM" id="SSF51120">
    <property type="entry name" value="beta-Roll"/>
    <property type="match status" value="3"/>
</dbReference>
<dbReference type="Pfam" id="PF06739">
    <property type="entry name" value="SBBP"/>
    <property type="match status" value="6"/>
</dbReference>
<feature type="region of interest" description="Disordered" evidence="1">
    <location>
        <begin position="1878"/>
        <end position="1898"/>
    </location>
</feature>
<evidence type="ECO:0000256" key="1">
    <source>
        <dbReference type="SAM" id="MobiDB-lite"/>
    </source>
</evidence>
<dbReference type="InterPro" id="IPR018511">
    <property type="entry name" value="Hemolysin-typ_Ca-bd_CS"/>
</dbReference>
<dbReference type="KEGG" id="oxy:HCG48_18550"/>
<dbReference type="Gene3D" id="2.60.40.10">
    <property type="entry name" value="Immunoglobulins"/>
    <property type="match status" value="1"/>
</dbReference>
<keyword evidence="5" id="KW-1185">Reference proteome</keyword>
<dbReference type="Gene3D" id="2.60.40.3440">
    <property type="match status" value="1"/>
</dbReference>
<dbReference type="PROSITE" id="PS50268">
    <property type="entry name" value="CADHERIN_2"/>
    <property type="match status" value="1"/>
</dbReference>
<proteinExistence type="predicted"/>
<dbReference type="GO" id="GO:0016020">
    <property type="term" value="C:membrane"/>
    <property type="evidence" value="ECO:0007669"/>
    <property type="project" value="InterPro"/>
</dbReference>
<dbReference type="InterPro" id="IPR001343">
    <property type="entry name" value="Hemolysn_Ca-bd"/>
</dbReference>
<dbReference type="InterPro" id="IPR002126">
    <property type="entry name" value="Cadherin-like_dom"/>
</dbReference>
<dbReference type="InterPro" id="IPR041690">
    <property type="entry name" value="Cadherin_5"/>
</dbReference>